<reference evidence="4 5" key="1">
    <citation type="submission" date="2019-02" db="EMBL/GenBank/DDBJ databases">
        <title>Deep-cultivation of Planctomycetes and their phenomic and genomic characterization uncovers novel biology.</title>
        <authorList>
            <person name="Wiegand S."/>
            <person name="Jogler M."/>
            <person name="Boedeker C."/>
            <person name="Pinto D."/>
            <person name="Vollmers J."/>
            <person name="Rivas-Marin E."/>
            <person name="Kohn T."/>
            <person name="Peeters S.H."/>
            <person name="Heuer A."/>
            <person name="Rast P."/>
            <person name="Oberbeckmann S."/>
            <person name="Bunk B."/>
            <person name="Jeske O."/>
            <person name="Meyerdierks A."/>
            <person name="Storesund J.E."/>
            <person name="Kallscheuer N."/>
            <person name="Luecker S."/>
            <person name="Lage O.M."/>
            <person name="Pohl T."/>
            <person name="Merkel B.J."/>
            <person name="Hornburger P."/>
            <person name="Mueller R.-W."/>
            <person name="Bruemmer F."/>
            <person name="Labrenz M."/>
            <person name="Spormann A.M."/>
            <person name="Op den Camp H."/>
            <person name="Overmann J."/>
            <person name="Amann R."/>
            <person name="Jetten M.S.M."/>
            <person name="Mascher T."/>
            <person name="Medema M.H."/>
            <person name="Devos D.P."/>
            <person name="Kaster A.-K."/>
            <person name="Ovreas L."/>
            <person name="Rohde M."/>
            <person name="Galperin M.Y."/>
            <person name="Jogler C."/>
        </authorList>
    </citation>
    <scope>NUCLEOTIDE SEQUENCE [LARGE SCALE GENOMIC DNA]</scope>
    <source>
        <strain evidence="4 5">Poly24</strain>
    </source>
</reference>
<feature type="domain" description="Orn/DAP/Arg decarboxylase 2 N-terminal" evidence="3">
    <location>
        <begin position="84"/>
        <end position="277"/>
    </location>
</feature>
<dbReference type="Gene3D" id="2.40.37.10">
    <property type="entry name" value="Lyase, Ornithine Decarboxylase, Chain A, domain 1"/>
    <property type="match status" value="1"/>
</dbReference>
<dbReference type="GO" id="GO:0008836">
    <property type="term" value="F:diaminopimelate decarboxylase activity"/>
    <property type="evidence" value="ECO:0007669"/>
    <property type="project" value="UniProtKB-EC"/>
</dbReference>
<dbReference type="AlphaFoldDB" id="A0A518JSY2"/>
<dbReference type="Gene3D" id="3.20.20.10">
    <property type="entry name" value="Alanine racemase"/>
    <property type="match status" value="1"/>
</dbReference>
<dbReference type="PROSITE" id="PS00878">
    <property type="entry name" value="ODR_DC_2_1"/>
    <property type="match status" value="1"/>
</dbReference>
<keyword evidence="4" id="KW-0456">Lyase</keyword>
<accession>A0A518JSY2</accession>
<protein>
    <submittedName>
        <fullName evidence="4">Diaminopimelate decarboxylase</fullName>
        <ecNumber evidence="4">4.1.1.20</ecNumber>
    </submittedName>
</protein>
<gene>
    <name evidence="4" type="primary">lysA_2</name>
    <name evidence="4" type="ORF">Poly24_23640</name>
</gene>
<dbReference type="GO" id="GO:0009089">
    <property type="term" value="P:lysine biosynthetic process via diaminopimelate"/>
    <property type="evidence" value="ECO:0007669"/>
    <property type="project" value="TreeGrafter"/>
</dbReference>
<dbReference type="CDD" id="cd06842">
    <property type="entry name" value="PLPDE_III_Y4yA_like"/>
    <property type="match status" value="1"/>
</dbReference>
<sequence length="498" mass="54965">MNHILEKRQPDLASRLTDLRSSCQGTPPLDATLEPWMIEWMTDHASQLHAACERFGSPLNLICVAPMIRNLEQFSCVAVNRGVRFQPFFARKANKCLAFVDAAKRFGAGIDVASEAECRQTLDRGVPATDILCTAAIKPQSLLELCVVRRVPIAIDNLDELRRVQAIAGKYDTDAEVAIRISGFQHDGDKLFSRFGFDIDQIALLDQELSHASGNGSIRLIGLHFHLDGYSSGHRVSALRQMLPRVDHFRSRGHDIRFLDIGGGLPMCYLESESQWNAFGAAHRSALLGDRTPITFQNHGLGFFNVDGHLHGQRNTYPYYQSPTAVNWLAEVLDAESGEQGTLADAIRARSLQLRCEPGRSALNGCGVTVARVEYVKRHPSGDAFVGLAMNRTQCRTGSDDFLVDPLVVRSEGNRDSAHGAAVEGYLAGAYCTESEWITLRRLRFPRGIAMGDLVVLPNTAGYFMHFLESRSHQFPLATNLIVPGGSTSEFRIDAIDS</sequence>
<evidence type="ECO:0000256" key="2">
    <source>
        <dbReference type="ARBA" id="ARBA00022898"/>
    </source>
</evidence>
<proteinExistence type="predicted"/>
<keyword evidence="2" id="KW-0663">Pyridoxal phosphate</keyword>
<dbReference type="InterPro" id="IPR029066">
    <property type="entry name" value="PLP-binding_barrel"/>
</dbReference>
<keyword evidence="5" id="KW-1185">Reference proteome</keyword>
<dbReference type="KEGG" id="rcf:Poly24_23640"/>
<evidence type="ECO:0000256" key="1">
    <source>
        <dbReference type="ARBA" id="ARBA00001933"/>
    </source>
</evidence>
<dbReference type="PANTHER" id="PTHR43727">
    <property type="entry name" value="DIAMINOPIMELATE DECARBOXYLASE"/>
    <property type="match status" value="1"/>
</dbReference>
<dbReference type="InterPro" id="IPR022644">
    <property type="entry name" value="De-COase2_N"/>
</dbReference>
<dbReference type="InterPro" id="IPR009006">
    <property type="entry name" value="Ala_racemase/Decarboxylase_C"/>
</dbReference>
<dbReference type="EMBL" id="CP036348">
    <property type="protein sequence ID" value="QDV68652.1"/>
    <property type="molecule type" value="Genomic_DNA"/>
</dbReference>
<evidence type="ECO:0000313" key="5">
    <source>
        <dbReference type="Proteomes" id="UP000315082"/>
    </source>
</evidence>
<evidence type="ECO:0000313" key="4">
    <source>
        <dbReference type="EMBL" id="QDV68652.1"/>
    </source>
</evidence>
<dbReference type="InterPro" id="IPR042152">
    <property type="entry name" value="Y4yA-like"/>
</dbReference>
<name>A0A518JSY2_9BACT</name>
<organism evidence="4 5">
    <name type="scientific">Rosistilla carotiformis</name>
    <dbReference type="NCBI Taxonomy" id="2528017"/>
    <lineage>
        <taxon>Bacteria</taxon>
        <taxon>Pseudomonadati</taxon>
        <taxon>Planctomycetota</taxon>
        <taxon>Planctomycetia</taxon>
        <taxon>Pirellulales</taxon>
        <taxon>Pirellulaceae</taxon>
        <taxon>Rosistilla</taxon>
    </lineage>
</organism>
<evidence type="ECO:0000259" key="3">
    <source>
        <dbReference type="Pfam" id="PF02784"/>
    </source>
</evidence>
<comment type="cofactor">
    <cofactor evidence="1">
        <name>pyridoxal 5'-phosphate</name>
        <dbReference type="ChEBI" id="CHEBI:597326"/>
    </cofactor>
</comment>
<dbReference type="Pfam" id="PF02784">
    <property type="entry name" value="Orn_Arg_deC_N"/>
    <property type="match status" value="1"/>
</dbReference>
<dbReference type="SUPFAM" id="SSF51419">
    <property type="entry name" value="PLP-binding barrel"/>
    <property type="match status" value="1"/>
</dbReference>
<dbReference type="Proteomes" id="UP000315082">
    <property type="component" value="Chromosome"/>
</dbReference>
<dbReference type="PANTHER" id="PTHR43727:SF2">
    <property type="entry name" value="GROUP IV DECARBOXYLASE"/>
    <property type="match status" value="1"/>
</dbReference>
<dbReference type="SUPFAM" id="SSF50621">
    <property type="entry name" value="Alanine racemase C-terminal domain-like"/>
    <property type="match status" value="1"/>
</dbReference>
<dbReference type="EC" id="4.1.1.20" evidence="4"/>
<dbReference type="InterPro" id="IPR022653">
    <property type="entry name" value="De-COase2_pyr-phos_BS"/>
</dbReference>